<sequence>MKALGFMLYFQPDLGQLDPQIIYKLSTRMAKEICNLIKLLISDRLVEWQISKKVKKIQNGD</sequence>
<protein>
    <submittedName>
        <fullName evidence="1">Uncharacterized protein</fullName>
    </submittedName>
</protein>
<organism evidence="1 2">
    <name type="scientific">Lupinus luteus</name>
    <name type="common">European yellow lupine</name>
    <dbReference type="NCBI Taxonomy" id="3873"/>
    <lineage>
        <taxon>Eukaryota</taxon>
        <taxon>Viridiplantae</taxon>
        <taxon>Streptophyta</taxon>
        <taxon>Embryophyta</taxon>
        <taxon>Tracheophyta</taxon>
        <taxon>Spermatophyta</taxon>
        <taxon>Magnoliopsida</taxon>
        <taxon>eudicotyledons</taxon>
        <taxon>Gunneridae</taxon>
        <taxon>Pentapetalae</taxon>
        <taxon>rosids</taxon>
        <taxon>fabids</taxon>
        <taxon>Fabales</taxon>
        <taxon>Fabaceae</taxon>
        <taxon>Papilionoideae</taxon>
        <taxon>50 kb inversion clade</taxon>
        <taxon>genistoids sensu lato</taxon>
        <taxon>core genistoids</taxon>
        <taxon>Genisteae</taxon>
        <taxon>Lupinus</taxon>
    </lineage>
</organism>
<name>A0AAV1W726_LUPLU</name>
<accession>A0AAV1W726</accession>
<reference evidence="1 2" key="1">
    <citation type="submission" date="2024-03" db="EMBL/GenBank/DDBJ databases">
        <authorList>
            <person name="Martinez-Hernandez J."/>
        </authorList>
    </citation>
    <scope>NUCLEOTIDE SEQUENCE [LARGE SCALE GENOMIC DNA]</scope>
</reference>
<dbReference type="EMBL" id="CAXHTB010000004">
    <property type="protein sequence ID" value="CAL0305090.1"/>
    <property type="molecule type" value="Genomic_DNA"/>
</dbReference>
<dbReference type="AlphaFoldDB" id="A0AAV1W726"/>
<comment type="caution">
    <text evidence="1">The sequence shown here is derived from an EMBL/GenBank/DDBJ whole genome shotgun (WGS) entry which is preliminary data.</text>
</comment>
<gene>
    <name evidence="1" type="ORF">LLUT_LOCUS6150</name>
</gene>
<evidence type="ECO:0000313" key="1">
    <source>
        <dbReference type="EMBL" id="CAL0305090.1"/>
    </source>
</evidence>
<keyword evidence="2" id="KW-1185">Reference proteome</keyword>
<proteinExistence type="predicted"/>
<evidence type="ECO:0000313" key="2">
    <source>
        <dbReference type="Proteomes" id="UP001497480"/>
    </source>
</evidence>
<dbReference type="Proteomes" id="UP001497480">
    <property type="component" value="Unassembled WGS sequence"/>
</dbReference>